<evidence type="ECO:0000313" key="2">
    <source>
        <dbReference type="EMBL" id="OUM73895.1"/>
    </source>
</evidence>
<evidence type="ECO:0000256" key="1">
    <source>
        <dbReference type="SAM" id="SignalP"/>
    </source>
</evidence>
<keyword evidence="1" id="KW-0732">Signal</keyword>
<comment type="caution">
    <text evidence="2">The sequence shown here is derived from an EMBL/GenBank/DDBJ whole genome shotgun (WGS) entry which is preliminary data.</text>
</comment>
<sequence length="182" mass="19488">MKTKSLMFLCLFSVLGAFQANAADKSCAEAIGDKRSALLVKQCISVSPATRPPCNAANSCEMINSEVERGCGMLSDDASAPDFCTFTLTKPETFQGALISGSGIEDHTVTVLLNDGRRFTAYCDGKCGSWFIAEDEGEATLLPNIVGRNVKVTVASEPNKDRIAGPAEDEKLVFVKKIELVK</sequence>
<dbReference type="RefSeq" id="WP_087266542.1">
    <property type="nucleotide sequence ID" value="NZ_CP167995.1"/>
</dbReference>
<proteinExistence type="predicted"/>
<evidence type="ECO:0000313" key="3">
    <source>
        <dbReference type="Proteomes" id="UP000195440"/>
    </source>
</evidence>
<dbReference type="Proteomes" id="UP000195440">
    <property type="component" value="Unassembled WGS sequence"/>
</dbReference>
<organism evidence="2 3">
    <name type="scientific">Pseudomonas caspiana</name>
    <dbReference type="NCBI Taxonomy" id="1451454"/>
    <lineage>
        <taxon>Bacteria</taxon>
        <taxon>Pseudomonadati</taxon>
        <taxon>Pseudomonadota</taxon>
        <taxon>Gammaproteobacteria</taxon>
        <taxon>Pseudomonadales</taxon>
        <taxon>Pseudomonadaceae</taxon>
        <taxon>Pseudomonas</taxon>
    </lineage>
</organism>
<name>A0A1Y3P252_9PSED</name>
<keyword evidence="3" id="KW-1185">Reference proteome</keyword>
<accession>A0A1Y3P252</accession>
<dbReference type="AlphaFoldDB" id="A0A1Y3P252"/>
<feature type="chain" id="PRO_5010990639" evidence="1">
    <location>
        <begin position="23"/>
        <end position="182"/>
    </location>
</feature>
<dbReference type="EMBL" id="LOHF01000007">
    <property type="protein sequence ID" value="OUM73895.1"/>
    <property type="molecule type" value="Genomic_DNA"/>
</dbReference>
<dbReference type="OrthoDB" id="485556at2"/>
<protein>
    <submittedName>
        <fullName evidence="2">Uncharacterized protein</fullName>
    </submittedName>
</protein>
<gene>
    <name evidence="2" type="ORF">AUC60_10625</name>
</gene>
<reference evidence="2 3" key="1">
    <citation type="journal article" date="2017" name="Syst. Appl. Microbiol.">
        <title>Pseudomonas caspiana sp. nov., a citrus pathogen in the Pseudomonas syringae phylogenetic group.</title>
        <authorList>
            <person name="Busquets A."/>
            <person name="Gomila M."/>
            <person name="Beiki F."/>
            <person name="Mulet M."/>
            <person name="Rahimian H."/>
            <person name="Garcia-Valdes E."/>
            <person name="Lalucat J."/>
        </authorList>
    </citation>
    <scope>NUCLEOTIDE SEQUENCE [LARGE SCALE GENOMIC DNA]</scope>
    <source>
        <strain evidence="2 3">FBF102</strain>
    </source>
</reference>
<feature type="signal peptide" evidence="1">
    <location>
        <begin position="1"/>
        <end position="22"/>
    </location>
</feature>